<keyword evidence="3" id="KW-1185">Reference proteome</keyword>
<accession>A0A0A8K1P5</accession>
<evidence type="ECO:0000313" key="3">
    <source>
        <dbReference type="Proteomes" id="UP000031643"/>
    </source>
</evidence>
<dbReference type="STRING" id="1384459.GL4_0426"/>
<dbReference type="Pfam" id="PF01882">
    <property type="entry name" value="DUF58"/>
    <property type="match status" value="1"/>
</dbReference>
<dbReference type="Proteomes" id="UP000031643">
    <property type="component" value="Chromosome"/>
</dbReference>
<dbReference type="OrthoDB" id="7779014at2"/>
<dbReference type="HOGENOM" id="CLU_1000440_0_0_5"/>
<dbReference type="PANTHER" id="PTHR33608">
    <property type="entry name" value="BLL2464 PROTEIN"/>
    <property type="match status" value="1"/>
</dbReference>
<evidence type="ECO:0000313" key="2">
    <source>
        <dbReference type="EMBL" id="BAQ15894.1"/>
    </source>
</evidence>
<protein>
    <recommendedName>
        <fullName evidence="1">DUF58 domain-containing protein</fullName>
    </recommendedName>
</protein>
<proteinExistence type="predicted"/>
<organism evidence="2 3">
    <name type="scientific">Methyloceanibacter caenitepidi</name>
    <dbReference type="NCBI Taxonomy" id="1384459"/>
    <lineage>
        <taxon>Bacteria</taxon>
        <taxon>Pseudomonadati</taxon>
        <taxon>Pseudomonadota</taxon>
        <taxon>Alphaproteobacteria</taxon>
        <taxon>Hyphomicrobiales</taxon>
        <taxon>Hyphomicrobiaceae</taxon>
        <taxon>Methyloceanibacter</taxon>
    </lineage>
</organism>
<sequence length="296" mass="32161">MSMASQEVSSAIDVPYRLAWRAAGVRIGAHQGKLEGAGGLFKDHELLIRTKDPRRIDLRVSLRDPFGNLYAKRFSQRSAITVYALVDLSASMTFVGEACIVDVAADLCAALAGSARRVGDAFGLIGANRRIVPTCFWPATASRGAEAEMLTNLRDFEPAGQGDFGASAEGLVDAAAIIAGRRKLVFLISDFLMPGETIEAIFEALAGHDVIPIVLRDPRELEDLPRYGLVSFADLETGRRRLYVMRPALRAALVADAAVRSKRLRSVAMLYGRPPFESVGKIDWDRFGAYLMGETG</sequence>
<dbReference type="InterPro" id="IPR036465">
    <property type="entry name" value="vWFA_dom_sf"/>
</dbReference>
<reference evidence="2 3" key="1">
    <citation type="submission" date="2014-09" db="EMBL/GenBank/DDBJ databases">
        <title>Genome sequencing of Methyloceanibacter caenitepidi Gela4.</title>
        <authorList>
            <person name="Takeuchi M."/>
            <person name="Susumu S."/>
            <person name="Kamagata Y."/>
            <person name="Oshima K."/>
            <person name="Hattori M."/>
            <person name="Iwasaki W."/>
        </authorList>
    </citation>
    <scope>NUCLEOTIDE SEQUENCE [LARGE SCALE GENOMIC DNA]</scope>
    <source>
        <strain evidence="2 3">Gela4</strain>
    </source>
</reference>
<dbReference type="AlphaFoldDB" id="A0A0A8K1P5"/>
<dbReference type="InterPro" id="IPR002881">
    <property type="entry name" value="DUF58"/>
</dbReference>
<gene>
    <name evidence="2" type="ORF">GL4_0426</name>
</gene>
<dbReference type="KEGG" id="mcg:GL4_0426"/>
<name>A0A0A8K1P5_9HYPH</name>
<dbReference type="EMBL" id="AP014648">
    <property type="protein sequence ID" value="BAQ15894.1"/>
    <property type="molecule type" value="Genomic_DNA"/>
</dbReference>
<dbReference type="RefSeq" id="WP_045364019.1">
    <property type="nucleotide sequence ID" value="NZ_AP014648.1"/>
</dbReference>
<feature type="domain" description="DUF58" evidence="1">
    <location>
        <begin position="52"/>
        <end position="260"/>
    </location>
</feature>
<evidence type="ECO:0000259" key="1">
    <source>
        <dbReference type="Pfam" id="PF01882"/>
    </source>
</evidence>
<dbReference type="PANTHER" id="PTHR33608:SF6">
    <property type="entry name" value="BLL2464 PROTEIN"/>
    <property type="match status" value="1"/>
</dbReference>
<dbReference type="SUPFAM" id="SSF53300">
    <property type="entry name" value="vWA-like"/>
    <property type="match status" value="1"/>
</dbReference>